<dbReference type="AlphaFoldDB" id="A0A9D4STT6"/>
<organism evidence="3 4">
    <name type="scientific">Rhipicephalus sanguineus</name>
    <name type="common">Brown dog tick</name>
    <name type="synonym">Ixodes sanguineus</name>
    <dbReference type="NCBI Taxonomy" id="34632"/>
    <lineage>
        <taxon>Eukaryota</taxon>
        <taxon>Metazoa</taxon>
        <taxon>Ecdysozoa</taxon>
        <taxon>Arthropoda</taxon>
        <taxon>Chelicerata</taxon>
        <taxon>Arachnida</taxon>
        <taxon>Acari</taxon>
        <taxon>Parasitiformes</taxon>
        <taxon>Ixodida</taxon>
        <taxon>Ixodoidea</taxon>
        <taxon>Ixodidae</taxon>
        <taxon>Rhipicephalinae</taxon>
        <taxon>Rhipicephalus</taxon>
        <taxon>Rhipicephalus</taxon>
    </lineage>
</organism>
<evidence type="ECO:0000256" key="1">
    <source>
        <dbReference type="PROSITE-ProRule" id="PRU00047"/>
    </source>
</evidence>
<accession>A0A9D4STT6</accession>
<reference evidence="3" key="1">
    <citation type="journal article" date="2020" name="Cell">
        <title>Large-Scale Comparative Analyses of Tick Genomes Elucidate Their Genetic Diversity and Vector Capacities.</title>
        <authorList>
            <consortium name="Tick Genome and Microbiome Consortium (TIGMIC)"/>
            <person name="Jia N."/>
            <person name="Wang J."/>
            <person name="Shi W."/>
            <person name="Du L."/>
            <person name="Sun Y."/>
            <person name="Zhan W."/>
            <person name="Jiang J.F."/>
            <person name="Wang Q."/>
            <person name="Zhang B."/>
            <person name="Ji P."/>
            <person name="Bell-Sakyi L."/>
            <person name="Cui X.M."/>
            <person name="Yuan T.T."/>
            <person name="Jiang B.G."/>
            <person name="Yang W.F."/>
            <person name="Lam T.T."/>
            <person name="Chang Q.C."/>
            <person name="Ding S.J."/>
            <person name="Wang X.J."/>
            <person name="Zhu J.G."/>
            <person name="Ruan X.D."/>
            <person name="Zhao L."/>
            <person name="Wei J.T."/>
            <person name="Ye R.Z."/>
            <person name="Que T.C."/>
            <person name="Du C.H."/>
            <person name="Zhou Y.H."/>
            <person name="Cheng J.X."/>
            <person name="Dai P.F."/>
            <person name="Guo W.B."/>
            <person name="Han X.H."/>
            <person name="Huang E.J."/>
            <person name="Li L.F."/>
            <person name="Wei W."/>
            <person name="Gao Y.C."/>
            <person name="Liu J.Z."/>
            <person name="Shao H.Z."/>
            <person name="Wang X."/>
            <person name="Wang C.C."/>
            <person name="Yang T.C."/>
            <person name="Huo Q.B."/>
            <person name="Li W."/>
            <person name="Chen H.Y."/>
            <person name="Chen S.E."/>
            <person name="Zhou L.G."/>
            <person name="Ni X.B."/>
            <person name="Tian J.H."/>
            <person name="Sheng Y."/>
            <person name="Liu T."/>
            <person name="Pan Y.S."/>
            <person name="Xia L.Y."/>
            <person name="Li J."/>
            <person name="Zhao F."/>
            <person name="Cao W.C."/>
        </authorList>
    </citation>
    <scope>NUCLEOTIDE SEQUENCE</scope>
    <source>
        <strain evidence="3">Rsan-2018</strain>
    </source>
</reference>
<dbReference type="InterPro" id="IPR001878">
    <property type="entry name" value="Znf_CCHC"/>
</dbReference>
<gene>
    <name evidence="3" type="ORF">HPB52_003127</name>
</gene>
<dbReference type="GO" id="GO:0008270">
    <property type="term" value="F:zinc ion binding"/>
    <property type="evidence" value="ECO:0007669"/>
    <property type="project" value="UniProtKB-KW"/>
</dbReference>
<evidence type="ECO:0000313" key="4">
    <source>
        <dbReference type="Proteomes" id="UP000821837"/>
    </source>
</evidence>
<keyword evidence="1" id="KW-0479">Metal-binding</keyword>
<dbReference type="Proteomes" id="UP000821837">
    <property type="component" value="Chromosome 5"/>
</dbReference>
<keyword evidence="1" id="KW-0863">Zinc-finger</keyword>
<comment type="caution">
    <text evidence="3">The sequence shown here is derived from an EMBL/GenBank/DDBJ whole genome shotgun (WGS) entry which is preliminary data.</text>
</comment>
<protein>
    <recommendedName>
        <fullName evidence="2">CCHC-type domain-containing protein</fullName>
    </recommendedName>
</protein>
<keyword evidence="1" id="KW-0862">Zinc</keyword>
<name>A0A9D4STT6_RHISA</name>
<dbReference type="GO" id="GO:0003676">
    <property type="term" value="F:nucleic acid binding"/>
    <property type="evidence" value="ECO:0007669"/>
    <property type="project" value="InterPro"/>
</dbReference>
<feature type="domain" description="CCHC-type" evidence="2">
    <location>
        <begin position="249"/>
        <end position="262"/>
    </location>
</feature>
<evidence type="ECO:0000259" key="2">
    <source>
        <dbReference type="PROSITE" id="PS50158"/>
    </source>
</evidence>
<keyword evidence="4" id="KW-1185">Reference proteome</keyword>
<dbReference type="PROSITE" id="PS50158">
    <property type="entry name" value="ZF_CCHC"/>
    <property type="match status" value="1"/>
</dbReference>
<evidence type="ECO:0000313" key="3">
    <source>
        <dbReference type="EMBL" id="KAH7950919.1"/>
    </source>
</evidence>
<dbReference type="EMBL" id="JABSTV010001251">
    <property type="protein sequence ID" value="KAH7950919.1"/>
    <property type="molecule type" value="Genomic_DNA"/>
</dbReference>
<dbReference type="SUPFAM" id="SSF57756">
    <property type="entry name" value="Retrovirus zinc finger-like domains"/>
    <property type="match status" value="1"/>
</dbReference>
<dbReference type="InterPro" id="IPR036875">
    <property type="entry name" value="Znf_CCHC_sf"/>
</dbReference>
<sequence>MPESAAGLPGDDYGSESAANRLHLGSAFGRRRLEKWLSGGNQLVKSRQTCAGVHRLHGRDSQLIGIARCKVLDAAHDFAWRDDNIAAATAFPEFRALALERFDTELLSSKVERFRNARQNAGEDACSFANCVQLLGTTTLAGSSGEDSVKAQLWCEILAEQMLSRFLTGLRDSTFDEAIDVAAGKELNEKLSRNHMLPVQHVEENADAHGMRSRLDHLEKLLEKSLKARDTVREEGQGGAARPLYPGGCFNCDGFGHFWRECN</sequence>
<reference evidence="3" key="2">
    <citation type="submission" date="2021-09" db="EMBL/GenBank/DDBJ databases">
        <authorList>
            <person name="Jia N."/>
            <person name="Wang J."/>
            <person name="Shi W."/>
            <person name="Du L."/>
            <person name="Sun Y."/>
            <person name="Zhan W."/>
            <person name="Jiang J."/>
            <person name="Wang Q."/>
            <person name="Zhang B."/>
            <person name="Ji P."/>
            <person name="Sakyi L.B."/>
            <person name="Cui X."/>
            <person name="Yuan T."/>
            <person name="Jiang B."/>
            <person name="Yang W."/>
            <person name="Lam T.T.-Y."/>
            <person name="Chang Q."/>
            <person name="Ding S."/>
            <person name="Wang X."/>
            <person name="Zhu J."/>
            <person name="Ruan X."/>
            <person name="Zhao L."/>
            <person name="Wei J."/>
            <person name="Que T."/>
            <person name="Du C."/>
            <person name="Cheng J."/>
            <person name="Dai P."/>
            <person name="Han X."/>
            <person name="Huang E."/>
            <person name="Gao Y."/>
            <person name="Liu J."/>
            <person name="Shao H."/>
            <person name="Ye R."/>
            <person name="Li L."/>
            <person name="Wei W."/>
            <person name="Wang X."/>
            <person name="Wang C."/>
            <person name="Huo Q."/>
            <person name="Li W."/>
            <person name="Guo W."/>
            <person name="Chen H."/>
            <person name="Chen S."/>
            <person name="Zhou L."/>
            <person name="Zhou L."/>
            <person name="Ni X."/>
            <person name="Tian J."/>
            <person name="Zhou Y."/>
            <person name="Sheng Y."/>
            <person name="Liu T."/>
            <person name="Pan Y."/>
            <person name="Xia L."/>
            <person name="Li J."/>
            <person name="Zhao F."/>
            <person name="Cao W."/>
        </authorList>
    </citation>
    <scope>NUCLEOTIDE SEQUENCE</scope>
    <source>
        <strain evidence="3">Rsan-2018</strain>
        <tissue evidence="3">Larvae</tissue>
    </source>
</reference>
<proteinExistence type="predicted"/>